<dbReference type="Proteomes" id="UP001589700">
    <property type="component" value="Unassembled WGS sequence"/>
</dbReference>
<dbReference type="PANTHER" id="PTHR43032">
    <property type="entry name" value="PROTEIN-METHIONINE-SULFOXIDE REDUCTASE"/>
    <property type="match status" value="1"/>
</dbReference>
<keyword evidence="1" id="KW-0812">Transmembrane</keyword>
<feature type="transmembrane region" description="Helical" evidence="1">
    <location>
        <begin position="36"/>
        <end position="57"/>
    </location>
</feature>
<dbReference type="InterPro" id="IPR000572">
    <property type="entry name" value="OxRdtase_Mopterin-bd_dom"/>
</dbReference>
<dbReference type="PANTHER" id="PTHR43032:SF2">
    <property type="entry name" value="BLL0505 PROTEIN"/>
    <property type="match status" value="1"/>
</dbReference>
<protein>
    <submittedName>
        <fullName evidence="3">Molybdopterin-dependent oxidoreductase</fullName>
    </submittedName>
</protein>
<accession>A0ABV5JQ20</accession>
<evidence type="ECO:0000313" key="3">
    <source>
        <dbReference type="EMBL" id="MFB9259832.1"/>
    </source>
</evidence>
<gene>
    <name evidence="3" type="ORF">ACFFVD_08460</name>
</gene>
<organism evidence="3 4">
    <name type="scientific">Dietzia aerolata</name>
    <dbReference type="NCBI Taxonomy" id="595984"/>
    <lineage>
        <taxon>Bacteria</taxon>
        <taxon>Bacillati</taxon>
        <taxon>Actinomycetota</taxon>
        <taxon>Actinomycetes</taxon>
        <taxon>Mycobacteriales</taxon>
        <taxon>Dietziaceae</taxon>
        <taxon>Dietzia</taxon>
    </lineage>
</organism>
<dbReference type="EMBL" id="JBHMDY010000004">
    <property type="protein sequence ID" value="MFB9259832.1"/>
    <property type="molecule type" value="Genomic_DNA"/>
</dbReference>
<comment type="caution">
    <text evidence="3">The sequence shown here is derived from an EMBL/GenBank/DDBJ whole genome shotgun (WGS) entry which is preliminary data.</text>
</comment>
<evidence type="ECO:0000313" key="4">
    <source>
        <dbReference type="Proteomes" id="UP001589700"/>
    </source>
</evidence>
<proteinExistence type="predicted"/>
<name>A0ABV5JQ20_9ACTN</name>
<dbReference type="Gene3D" id="3.90.420.10">
    <property type="entry name" value="Oxidoreductase, molybdopterin-binding domain"/>
    <property type="match status" value="1"/>
</dbReference>
<feature type="domain" description="Oxidoreductase molybdopterin-binding" evidence="2">
    <location>
        <begin position="115"/>
        <end position="257"/>
    </location>
</feature>
<dbReference type="RefSeq" id="WP_338403642.1">
    <property type="nucleotide sequence ID" value="NZ_JAALDM010000319.1"/>
</dbReference>
<reference evidence="3 4" key="1">
    <citation type="submission" date="2024-09" db="EMBL/GenBank/DDBJ databases">
        <authorList>
            <person name="Sun Q."/>
            <person name="Mori K."/>
        </authorList>
    </citation>
    <scope>NUCLEOTIDE SEQUENCE [LARGE SCALE GENOMIC DNA]</scope>
    <source>
        <strain evidence="3 4">CCM 7659</strain>
    </source>
</reference>
<keyword evidence="4" id="KW-1185">Reference proteome</keyword>
<keyword evidence="1" id="KW-0472">Membrane</keyword>
<sequence length="281" mass="32151">MFFILVHTVTVFITGLVGNLNHIVLGTNTQSYVPLVVYIIVMAVIVILSVGASPFTLRYPRVVARVGKFMIGWLKALMEWSTPRKQYREKDISPYFWPNGALPTSQEYQDLLAGDFKDFSLQIGGLVDNPTTLTWAELMALPKNEQITQHYCIQGWSAIGKWGGVRMLDIMEIVNPKPEAKWVVFYSLADGAEGPAHGRYYDCHRLEHMHRDTTMLAYEMNGERLTETHGAPLRLRNEDELGFKQVKWVEAIEFVESFEHVGWGQGGYNEDHEFFGYRMPI</sequence>
<dbReference type="Pfam" id="PF00174">
    <property type="entry name" value="Oxidored_molyb"/>
    <property type="match status" value="1"/>
</dbReference>
<dbReference type="SUPFAM" id="SSF56524">
    <property type="entry name" value="Oxidoreductase molybdopterin-binding domain"/>
    <property type="match status" value="1"/>
</dbReference>
<evidence type="ECO:0000259" key="2">
    <source>
        <dbReference type="Pfam" id="PF00174"/>
    </source>
</evidence>
<evidence type="ECO:0000256" key="1">
    <source>
        <dbReference type="SAM" id="Phobius"/>
    </source>
</evidence>
<dbReference type="InterPro" id="IPR036374">
    <property type="entry name" value="OxRdtase_Mopterin-bd_sf"/>
</dbReference>
<keyword evidence="1" id="KW-1133">Transmembrane helix</keyword>